<proteinExistence type="predicted"/>
<organism evidence="1 2">
    <name type="scientific">Caerostris extrusa</name>
    <name type="common">Bark spider</name>
    <name type="synonym">Caerostris bankana</name>
    <dbReference type="NCBI Taxonomy" id="172846"/>
    <lineage>
        <taxon>Eukaryota</taxon>
        <taxon>Metazoa</taxon>
        <taxon>Ecdysozoa</taxon>
        <taxon>Arthropoda</taxon>
        <taxon>Chelicerata</taxon>
        <taxon>Arachnida</taxon>
        <taxon>Araneae</taxon>
        <taxon>Araneomorphae</taxon>
        <taxon>Entelegynae</taxon>
        <taxon>Araneoidea</taxon>
        <taxon>Araneidae</taxon>
        <taxon>Caerostris</taxon>
    </lineage>
</organism>
<keyword evidence="2" id="KW-1185">Reference proteome</keyword>
<accession>A0AAV4QWK2</accession>
<evidence type="ECO:0000313" key="1">
    <source>
        <dbReference type="EMBL" id="GIY12681.1"/>
    </source>
</evidence>
<gene>
    <name evidence="1" type="ORF">CEXT_448241</name>
</gene>
<name>A0AAV4QWK2_CAEEX</name>
<dbReference type="AlphaFoldDB" id="A0AAV4QWK2"/>
<evidence type="ECO:0000313" key="2">
    <source>
        <dbReference type="Proteomes" id="UP001054945"/>
    </source>
</evidence>
<protein>
    <submittedName>
        <fullName evidence="1">Uncharacterized protein</fullName>
    </submittedName>
</protein>
<comment type="caution">
    <text evidence="1">The sequence shown here is derived from an EMBL/GenBank/DDBJ whole genome shotgun (WGS) entry which is preliminary data.</text>
</comment>
<dbReference type="Proteomes" id="UP001054945">
    <property type="component" value="Unassembled WGS sequence"/>
</dbReference>
<dbReference type="EMBL" id="BPLR01006832">
    <property type="protein sequence ID" value="GIY12681.1"/>
    <property type="molecule type" value="Genomic_DNA"/>
</dbReference>
<reference evidence="1 2" key="1">
    <citation type="submission" date="2021-06" db="EMBL/GenBank/DDBJ databases">
        <title>Caerostris extrusa draft genome.</title>
        <authorList>
            <person name="Kono N."/>
            <person name="Arakawa K."/>
        </authorList>
    </citation>
    <scope>NUCLEOTIDE SEQUENCE [LARGE SCALE GENOMIC DNA]</scope>
</reference>
<sequence length="74" mass="8022">MLQRPGCGGSIQIPPGRISPSGLMGLLILWPTSRQKLMNGVLISCDRWKWLLKGSTGIHKPTLGSESMSNFATL</sequence>